<keyword evidence="4 10" id="KW-0418">Kinase</keyword>
<dbReference type="GO" id="GO:0000184">
    <property type="term" value="P:nuclear-transcribed mRNA catabolic process, nonsense-mediated decay"/>
    <property type="evidence" value="ECO:0007669"/>
    <property type="project" value="UniProtKB-KW"/>
</dbReference>
<keyword evidence="5" id="KW-0067">ATP-binding</keyword>
<dbReference type="SMART" id="SM01345">
    <property type="entry name" value="Rapamycin_bind"/>
    <property type="match status" value="1"/>
</dbReference>
<dbReference type="GO" id="GO:0004674">
    <property type="term" value="F:protein serine/threonine kinase activity"/>
    <property type="evidence" value="ECO:0007669"/>
    <property type="project" value="UniProtKB-EC"/>
</dbReference>
<dbReference type="Pfam" id="PF00454">
    <property type="entry name" value="PI3_PI4_kinase"/>
    <property type="match status" value="1"/>
</dbReference>
<dbReference type="PROSITE" id="PS51190">
    <property type="entry name" value="FATC"/>
    <property type="match status" value="1"/>
</dbReference>
<dbReference type="Pfam" id="PF15785">
    <property type="entry name" value="SMG1"/>
    <property type="match status" value="2"/>
</dbReference>
<dbReference type="EMBL" id="WVUK01000056">
    <property type="protein sequence ID" value="KAF7492493.1"/>
    <property type="molecule type" value="Genomic_DNA"/>
</dbReference>
<evidence type="ECO:0000313" key="11">
    <source>
        <dbReference type="EnsemblMetazoa" id="KAF7492493.1"/>
    </source>
</evidence>
<sequence>MESNEFQNFKVIIRSLQNVNEKRLWSKKFKDLANFFEALKSTGISSSNRDRLFDETLQFLEKIFGQKLYKPTIENLIDLIYAFFELIDNNGSIQHEFFAWLFNTYFDNVTSDENKLIILQCLVTIIESKKFIHADNFHYIQIRLKKALESTNNVEIVIRISQLMIITGKRCPNSLRAHIKNLIDILLGWYIDGQQMMITIELIEDVLDSLDIRHNISFSFILLSQFMEDFEKFFLELINNLSASENGLRNGSNRSMAAKNLDQTLDSQIHKMTLRIRIFVLFYRKIFIENRKAQFEMSNLKNQPFAFCLNAIKVITKVVLSLQSLSDLVIYDELLSECNRCIPVLIETIPMFGDSIYFDPRSLESTLFSYCDIFLSILDESTKSKKLLINSLIFLRMVVKIFNENLPTNFVEKLFQKKFQSIKFILDKSIQTNFIQLYYSILRIKSVSILDQCYKFILKNLQLSFASLIKSDSDAINPIIEEKIILKRIFSNEELGIDIESDLNRNQSSISIYIDLLLLAEIANTKHTLIAMLALSPNFIELMLYHLNLSSEWLLNNYPSLFNSMLFLFISYCKKHHCFISQSSLFASNSSPIQSDPISPLFDLNPHSIGQSESVDRSKINQFDSKRFQANSHASNYFVDILQKLISILSVEKLPSNLILLCLRLIEEMIQSFNKATAKTAILISQPEFINLLVIVSEYSFANHQEICQSTCEIMRILLSLIDDSDLFRFVPALIKFHRAFETNLPQTNVMIQNSFLNLSAYLPHHLKAIKSKLNNHFYSVHNEIFLHPEEIHLALIGLMNKQPLENFTDSAFNVIIEFIQQGTKSLDWIVRTFYTVFDFERWKIPSHIRSKINYHQIISINQKNSLDVFKSNYTTMIFWLCYEFVQFCIKNRLKTPLGKPQNTFTEIESIIKMFINEMTSNNRDRLMVLNGDKHNAVRIRMLLMILDNFEKLIYNTVHGDSLLLYAPSKSSKLFFNKNKATCSEWINRNRRSIMVLARKISQPTTVIHHGQELLLTFMNDRTLFTVDEIEFILLLMVDALISLKAPDTIMNYYIWAKKYLNVKLSWIKTAIEEASYHYEIALKQYHELLQAKIRSTDAGINQNPLNLVKSNKNFQCTNYTVAFFRRRILNCLMNLESYESVMEWSSNIEQNSTNNLFSSNIDYSYLRSMNTFEVFDPCIQTNLESIDCLKQELLCDIEYSYHRMQNRLVHLSKEFYFDRFSEFRSNGSREKIVNEINDLIQNQLHPMLVLFNLSGFWSNDDLLNLQKIAFQLRSIITRDDFTSASIHNFCHLNIDSDLDHCINTLSWFRIFQRLINLDDEMGSDGSNKKTFDELLLRSASKARNTMNFDLAQELLFQYAQSTIKMVPSKPEKIDPKFLSDLIEELLQRQSLASSALNFCFETSKLFHATNTNIDHSIDILLKTLNYSLEKSADMETTLPTELSARMFLKLAKFIQIDSNSCDSFEFHRLQQQPQSKLIDEKIVCLKNCAHNENVVGKLMLLAVNICPLFAKSWYKLGDWSYRLGMKLIDNDDDDRQGSSNIAKDKQNNIIEFYKLAANSYMKFLHISTNKGCEDVDATLRLLRLILKHAPELREILESGLRETPSKPWKNITLQLFSRLNHHELYVRQSISELLCRIGSDSPHLVIFPAITGLLDDQIKSKNYDYTSTKEEEEYDDDDDECCDSIEQSLVKNCYASLLETLSQQDPNLISQTKLFVHELRRITVLWDELWIGILQHSLNEVKKQVEALEKEIETTKNNANLYENEKILFIKEQHNIFFRRILYSLKLTNMLTSDHPETPHEQWFQKNFTQSINLLIQSIQNPENINEPSNILYNYQNLFDTLRKRSMAAFNYRFQMQEISPKLAQLSNTVIPLPGIYDSSVTLKGIFKTVLVIQTQTKPKKIVFIGSDGRNHTYLFKGHEDLHLDERIMQLLSIVNKMTYKHRPSSMNNKLILQARHYSVTPLGNKSGLIQWVEGGNALYNLYKKWLVNRDISLDETTNKHATGVDLFRAKLLKHGVLKENRSEWNVDLLRKIHLELVRETPNDLISKELWCSSINPFDYWNLTQNFINSNAIMSVIGYVLGLGDRHLANILLDLTTGEVIHIDYNICFERGKSLHVPELVLCRLTQNIINALGITGVEGKFRISCENILKILRNGMETLLTLLESFVYDPLIDWTPEHEEGFTSAIYGGAKITQLANEGKIIPKKQMEKENQDAIERLKQLMKSVELRNTCWPKIGPDQMDNLEIITSTSSDLNVMKKDAATDNRAILTAHYTNRPNKRNAYALSVWKRIKLKLEGRDPYANKRLSVSEQVNHIIKDSISIENLSRMYEGWTSWV</sequence>
<keyword evidence="7" id="KW-0175">Coiled coil</keyword>
<keyword evidence="3" id="KW-0547">Nucleotide-binding</keyword>
<dbReference type="EC" id="2.7.11.1" evidence="1"/>
<feature type="domain" description="PI3K/PI4K catalytic" evidence="8">
    <location>
        <begin position="1887"/>
        <end position="2218"/>
    </location>
</feature>
<evidence type="ECO:0000256" key="1">
    <source>
        <dbReference type="ARBA" id="ARBA00012513"/>
    </source>
</evidence>
<feature type="coiled-coil region" evidence="7">
    <location>
        <begin position="1732"/>
        <end position="1766"/>
    </location>
</feature>
<keyword evidence="12" id="KW-1185">Reference proteome</keyword>
<dbReference type="GO" id="GO:0005524">
    <property type="term" value="F:ATP binding"/>
    <property type="evidence" value="ECO:0007669"/>
    <property type="project" value="UniProtKB-KW"/>
</dbReference>
<reference evidence="12" key="1">
    <citation type="journal article" date="2020" name="PLoS Negl. Trop. Dis.">
        <title>High-quality nuclear genome for Sarcoptes scabiei-A critical resource for a neglected parasite.</title>
        <authorList>
            <person name="Korhonen P.K."/>
            <person name="Gasser R.B."/>
            <person name="Ma G."/>
            <person name="Wang T."/>
            <person name="Stroehlein A.J."/>
            <person name="Young N.D."/>
            <person name="Ang C.S."/>
            <person name="Fernando D.D."/>
            <person name="Lu H.C."/>
            <person name="Taylor S."/>
            <person name="Reynolds S.L."/>
            <person name="Mofiz E."/>
            <person name="Najaraj S.H."/>
            <person name="Gowda H."/>
            <person name="Madugundu A."/>
            <person name="Renuse S."/>
            <person name="Holt D."/>
            <person name="Pandey A."/>
            <person name="Papenfuss A.T."/>
            <person name="Fischer K."/>
        </authorList>
    </citation>
    <scope>NUCLEOTIDE SEQUENCE [LARGE SCALE GENOMIC DNA]</scope>
</reference>
<dbReference type="PROSITE" id="PS50290">
    <property type="entry name" value="PI3_4_KINASE_3"/>
    <property type="match status" value="1"/>
</dbReference>
<protein>
    <recommendedName>
        <fullName evidence="1">non-specific serine/threonine protein kinase</fullName>
        <ecNumber evidence="1">2.7.11.1</ecNumber>
    </recommendedName>
</protein>
<dbReference type="Gene3D" id="3.30.1010.10">
    <property type="entry name" value="Phosphatidylinositol 3-kinase Catalytic Subunit, Chain A, domain 4"/>
    <property type="match status" value="1"/>
</dbReference>
<reference evidence="11" key="3">
    <citation type="submission" date="2022-06" db="UniProtKB">
        <authorList>
            <consortium name="EnsemblMetazoa"/>
        </authorList>
    </citation>
    <scope>IDENTIFICATION</scope>
</reference>
<dbReference type="Gene3D" id="1.10.1070.11">
    <property type="entry name" value="Phosphatidylinositol 3-/4-kinase, catalytic domain"/>
    <property type="match status" value="1"/>
</dbReference>
<evidence type="ECO:0000256" key="7">
    <source>
        <dbReference type="SAM" id="Coils"/>
    </source>
</evidence>
<evidence type="ECO:0000256" key="2">
    <source>
        <dbReference type="ARBA" id="ARBA00022679"/>
    </source>
</evidence>
<evidence type="ECO:0000256" key="5">
    <source>
        <dbReference type="ARBA" id="ARBA00022840"/>
    </source>
</evidence>
<dbReference type="InterPro" id="IPR050517">
    <property type="entry name" value="DDR_Repair_Kinase"/>
</dbReference>
<dbReference type="PANTHER" id="PTHR11139">
    <property type="entry name" value="ATAXIA TELANGIECTASIA MUTATED ATM -RELATED"/>
    <property type="match status" value="1"/>
</dbReference>
<evidence type="ECO:0000256" key="3">
    <source>
        <dbReference type="ARBA" id="ARBA00022741"/>
    </source>
</evidence>
<evidence type="ECO:0000259" key="9">
    <source>
        <dbReference type="PROSITE" id="PS51190"/>
    </source>
</evidence>
<keyword evidence="2" id="KW-0808">Transferase</keyword>
<dbReference type="InterPro" id="IPR011009">
    <property type="entry name" value="Kinase-like_dom_sf"/>
</dbReference>
<dbReference type="PANTHER" id="PTHR11139:SF119">
    <property type="entry name" value="SERINE_THREONINE-PROTEIN KINASE SMG1"/>
    <property type="match status" value="1"/>
</dbReference>
<evidence type="ECO:0000313" key="12">
    <source>
        <dbReference type="Proteomes" id="UP000070412"/>
    </source>
</evidence>
<dbReference type="SMART" id="SM00146">
    <property type="entry name" value="PI3Kc"/>
    <property type="match status" value="1"/>
</dbReference>
<dbReference type="GO" id="GO:0031929">
    <property type="term" value="P:TOR signaling"/>
    <property type="evidence" value="ECO:0007669"/>
    <property type="project" value="TreeGrafter"/>
</dbReference>
<dbReference type="InterPro" id="IPR003152">
    <property type="entry name" value="FATC_dom"/>
</dbReference>
<dbReference type="InterPro" id="IPR036940">
    <property type="entry name" value="PI3/4_kinase_cat_sf"/>
</dbReference>
<dbReference type="Proteomes" id="UP000070412">
    <property type="component" value="Unassembled WGS sequence"/>
</dbReference>
<dbReference type="GO" id="GO:0031931">
    <property type="term" value="C:TORC1 complex"/>
    <property type="evidence" value="ECO:0007669"/>
    <property type="project" value="TreeGrafter"/>
</dbReference>
<keyword evidence="6" id="KW-0866">Nonsense-mediated mRNA decay</keyword>
<dbReference type="InterPro" id="IPR031559">
    <property type="entry name" value="SMG1"/>
</dbReference>
<dbReference type="SMART" id="SM01343">
    <property type="entry name" value="FATC"/>
    <property type="match status" value="1"/>
</dbReference>
<name>A0A834VGC0_SARSC</name>
<proteinExistence type="predicted"/>
<dbReference type="InterPro" id="IPR018936">
    <property type="entry name" value="PI3/4_kinase_CS"/>
</dbReference>
<organism evidence="10">
    <name type="scientific">Sarcoptes scabiei</name>
    <name type="common">Itch mite</name>
    <name type="synonym">Acarus scabiei</name>
    <dbReference type="NCBI Taxonomy" id="52283"/>
    <lineage>
        <taxon>Eukaryota</taxon>
        <taxon>Metazoa</taxon>
        <taxon>Ecdysozoa</taxon>
        <taxon>Arthropoda</taxon>
        <taxon>Chelicerata</taxon>
        <taxon>Arachnida</taxon>
        <taxon>Acari</taxon>
        <taxon>Acariformes</taxon>
        <taxon>Sarcoptiformes</taxon>
        <taxon>Astigmata</taxon>
        <taxon>Psoroptidia</taxon>
        <taxon>Sarcoptoidea</taxon>
        <taxon>Sarcoptidae</taxon>
        <taxon>Sarcoptinae</taxon>
        <taxon>Sarcoptes</taxon>
    </lineage>
</organism>
<dbReference type="EnsemblMetazoa" id="SSS_2571s_mrna">
    <property type="protein sequence ID" value="KAF7492493.1"/>
    <property type="gene ID" value="SSS_2571"/>
</dbReference>
<dbReference type="SUPFAM" id="SSF56112">
    <property type="entry name" value="Protein kinase-like (PK-like)"/>
    <property type="match status" value="1"/>
</dbReference>
<feature type="domain" description="FATC" evidence="9">
    <location>
        <begin position="2305"/>
        <end position="2337"/>
    </location>
</feature>
<dbReference type="Pfam" id="PF02260">
    <property type="entry name" value="FATC"/>
    <property type="match status" value="1"/>
</dbReference>
<dbReference type="InterPro" id="IPR000403">
    <property type="entry name" value="PI3/4_kinase_cat_dom"/>
</dbReference>
<dbReference type="GO" id="GO:0005737">
    <property type="term" value="C:cytoplasm"/>
    <property type="evidence" value="ECO:0007669"/>
    <property type="project" value="TreeGrafter"/>
</dbReference>
<dbReference type="GO" id="GO:0005634">
    <property type="term" value="C:nucleus"/>
    <property type="evidence" value="ECO:0007669"/>
    <property type="project" value="TreeGrafter"/>
</dbReference>
<accession>A0A834VGC0</accession>
<evidence type="ECO:0000256" key="6">
    <source>
        <dbReference type="ARBA" id="ARBA00023161"/>
    </source>
</evidence>
<evidence type="ECO:0000259" key="8">
    <source>
        <dbReference type="PROSITE" id="PS50290"/>
    </source>
</evidence>
<dbReference type="OrthoDB" id="6503529at2759"/>
<dbReference type="GO" id="GO:0016242">
    <property type="term" value="P:negative regulation of macroautophagy"/>
    <property type="evidence" value="ECO:0007669"/>
    <property type="project" value="TreeGrafter"/>
</dbReference>
<reference evidence="10" key="2">
    <citation type="submission" date="2020-01" db="EMBL/GenBank/DDBJ databases">
        <authorList>
            <person name="Korhonen P.K.K."/>
            <person name="Guangxu M.G."/>
            <person name="Wang T.W."/>
            <person name="Stroehlein A.J.S."/>
            <person name="Young N.D."/>
            <person name="Ang C.-S.A."/>
            <person name="Fernando D.W.F."/>
            <person name="Lu H.L."/>
            <person name="Taylor S.T."/>
            <person name="Ehtesham M.E.M."/>
            <person name="Najaraj S.H.N."/>
            <person name="Harsha G.H.G."/>
            <person name="Madugundu A.M."/>
            <person name="Renuse S.R."/>
            <person name="Holt D.H."/>
            <person name="Pandey A.P."/>
            <person name="Papenfuss A.P."/>
            <person name="Gasser R.B.G."/>
            <person name="Fischer K.F."/>
        </authorList>
    </citation>
    <scope>NUCLEOTIDE SEQUENCE</scope>
    <source>
        <strain evidence="10">SSS_KF_BRIS2020</strain>
    </source>
</reference>
<gene>
    <name evidence="10" type="ORF">SSS_2571</name>
</gene>
<dbReference type="PROSITE" id="PS00916">
    <property type="entry name" value="PI3_4_KINASE_2"/>
    <property type="match status" value="1"/>
</dbReference>
<dbReference type="GO" id="GO:0031932">
    <property type="term" value="C:TORC2 complex"/>
    <property type="evidence" value="ECO:0007669"/>
    <property type="project" value="TreeGrafter"/>
</dbReference>
<evidence type="ECO:0000313" key="10">
    <source>
        <dbReference type="EMBL" id="KAF7492493.1"/>
    </source>
</evidence>
<evidence type="ECO:0000256" key="4">
    <source>
        <dbReference type="ARBA" id="ARBA00022777"/>
    </source>
</evidence>